<sequence>MSSFRGQGPGQVNGVAELTEANTVWAETWKLNPEPFIWKATAESIIEESSGTAEMH</sequence>
<dbReference type="EMBL" id="JAECSB010000009">
    <property type="protein sequence ID" value="MBH5141102.1"/>
    <property type="molecule type" value="Genomic_DNA"/>
</dbReference>
<dbReference type="Proteomes" id="UP000627573">
    <property type="component" value="Unassembled WGS sequence"/>
</dbReference>
<dbReference type="RefSeq" id="WP_197940371.1">
    <property type="nucleotide sequence ID" value="NZ_JAECSB010000009.1"/>
</dbReference>
<evidence type="ECO:0000313" key="2">
    <source>
        <dbReference type="Proteomes" id="UP000627573"/>
    </source>
</evidence>
<organism evidence="1 2">
    <name type="scientific">Rhodococcus erythropolis</name>
    <name type="common">Arthrobacter picolinophilus</name>
    <dbReference type="NCBI Taxonomy" id="1833"/>
    <lineage>
        <taxon>Bacteria</taxon>
        <taxon>Bacillati</taxon>
        <taxon>Actinomycetota</taxon>
        <taxon>Actinomycetes</taxon>
        <taxon>Mycobacteriales</taxon>
        <taxon>Nocardiaceae</taxon>
        <taxon>Rhodococcus</taxon>
        <taxon>Rhodococcus erythropolis group</taxon>
    </lineage>
</organism>
<comment type="caution">
    <text evidence="1">The sequence shown here is derived from an EMBL/GenBank/DDBJ whole genome shotgun (WGS) entry which is preliminary data.</text>
</comment>
<evidence type="ECO:0000313" key="1">
    <source>
        <dbReference type="EMBL" id="MBH5141102.1"/>
    </source>
</evidence>
<accession>A0A8I0ZTN4</accession>
<reference evidence="1 2" key="1">
    <citation type="submission" date="2020-12" db="EMBL/GenBank/DDBJ databases">
        <title>Draft genome sequence of furan degrading bacterial strain FUR100.</title>
        <authorList>
            <person name="Woiski C."/>
        </authorList>
    </citation>
    <scope>NUCLEOTIDE SEQUENCE [LARGE SCALE GENOMIC DNA]</scope>
    <source>
        <strain evidence="1 2">FUR100</strain>
    </source>
</reference>
<gene>
    <name evidence="1" type="ORF">I3517_00525</name>
</gene>
<keyword evidence="2" id="KW-1185">Reference proteome</keyword>
<name>A0A8I0ZTN4_RHOER</name>
<proteinExistence type="predicted"/>
<dbReference type="AlphaFoldDB" id="A0A8I0ZTN4"/>
<protein>
    <submittedName>
        <fullName evidence="1">Uncharacterized protein</fullName>
    </submittedName>
</protein>